<feature type="transmembrane region" description="Helical" evidence="7">
    <location>
        <begin position="358"/>
        <end position="380"/>
    </location>
</feature>
<dbReference type="GO" id="GO:0016020">
    <property type="term" value="C:membrane"/>
    <property type="evidence" value="ECO:0007669"/>
    <property type="project" value="UniProtKB-SubCell"/>
</dbReference>
<evidence type="ECO:0000256" key="5">
    <source>
        <dbReference type="ARBA" id="ARBA00023136"/>
    </source>
</evidence>
<feature type="transmembrane region" description="Helical" evidence="7">
    <location>
        <begin position="333"/>
        <end position="352"/>
    </location>
</feature>
<dbReference type="AlphaFoldDB" id="A0A1E3QED3"/>
<evidence type="ECO:0000256" key="2">
    <source>
        <dbReference type="ARBA" id="ARBA00022448"/>
    </source>
</evidence>
<dbReference type="EMBL" id="KV454290">
    <property type="protein sequence ID" value="ODQ75367.1"/>
    <property type="molecule type" value="Genomic_DNA"/>
</dbReference>
<feature type="transmembrane region" description="Helical" evidence="7">
    <location>
        <begin position="153"/>
        <end position="176"/>
    </location>
</feature>
<dbReference type="Pfam" id="PF07690">
    <property type="entry name" value="MFS_1"/>
    <property type="match status" value="1"/>
</dbReference>
<evidence type="ECO:0000256" key="1">
    <source>
        <dbReference type="ARBA" id="ARBA00004141"/>
    </source>
</evidence>
<keyword evidence="10" id="KW-1185">Reference proteome</keyword>
<feature type="transmembrane region" description="Helical" evidence="7">
    <location>
        <begin position="188"/>
        <end position="210"/>
    </location>
</feature>
<gene>
    <name evidence="9" type="ORF">LIPSTDRAFT_67945</name>
</gene>
<dbReference type="SUPFAM" id="SSF103473">
    <property type="entry name" value="MFS general substrate transporter"/>
    <property type="match status" value="1"/>
</dbReference>
<feature type="transmembrane region" description="Helical" evidence="7">
    <location>
        <begin position="54"/>
        <end position="75"/>
    </location>
</feature>
<evidence type="ECO:0000259" key="8">
    <source>
        <dbReference type="PROSITE" id="PS50850"/>
    </source>
</evidence>
<dbReference type="STRING" id="675824.A0A1E3QED3"/>
<proteinExistence type="inferred from homology"/>
<keyword evidence="2" id="KW-0813">Transport</keyword>
<dbReference type="Gene3D" id="1.20.1250.20">
    <property type="entry name" value="MFS general substrate transporter like domains"/>
    <property type="match status" value="1"/>
</dbReference>
<comment type="subcellular location">
    <subcellularLocation>
        <location evidence="1">Membrane</location>
        <topology evidence="1">Multi-pass membrane protein</topology>
    </subcellularLocation>
</comment>
<accession>A0A1E3QED3</accession>
<dbReference type="InterPro" id="IPR020846">
    <property type="entry name" value="MFS_dom"/>
</dbReference>
<evidence type="ECO:0000313" key="9">
    <source>
        <dbReference type="EMBL" id="ODQ75367.1"/>
    </source>
</evidence>
<reference evidence="9 10" key="1">
    <citation type="journal article" date="2016" name="Proc. Natl. Acad. Sci. U.S.A.">
        <title>Comparative genomics of biotechnologically important yeasts.</title>
        <authorList>
            <person name="Riley R."/>
            <person name="Haridas S."/>
            <person name="Wolfe K.H."/>
            <person name="Lopes M.R."/>
            <person name="Hittinger C.T."/>
            <person name="Goeker M."/>
            <person name="Salamov A.A."/>
            <person name="Wisecaver J.H."/>
            <person name="Long T.M."/>
            <person name="Calvey C.H."/>
            <person name="Aerts A.L."/>
            <person name="Barry K.W."/>
            <person name="Choi C."/>
            <person name="Clum A."/>
            <person name="Coughlan A.Y."/>
            <person name="Deshpande S."/>
            <person name="Douglass A.P."/>
            <person name="Hanson S.J."/>
            <person name="Klenk H.-P."/>
            <person name="LaButti K.M."/>
            <person name="Lapidus A."/>
            <person name="Lindquist E.A."/>
            <person name="Lipzen A.M."/>
            <person name="Meier-Kolthoff J.P."/>
            <person name="Ohm R.A."/>
            <person name="Otillar R.P."/>
            <person name="Pangilinan J.L."/>
            <person name="Peng Y."/>
            <person name="Rokas A."/>
            <person name="Rosa C.A."/>
            <person name="Scheuner C."/>
            <person name="Sibirny A.A."/>
            <person name="Slot J.C."/>
            <person name="Stielow J.B."/>
            <person name="Sun H."/>
            <person name="Kurtzman C.P."/>
            <person name="Blackwell M."/>
            <person name="Grigoriev I.V."/>
            <person name="Jeffries T.W."/>
        </authorList>
    </citation>
    <scope>NUCLEOTIDE SEQUENCE [LARGE SCALE GENOMIC DNA]</scope>
    <source>
        <strain evidence="9 10">NRRL Y-11557</strain>
    </source>
</reference>
<feature type="transmembrane region" description="Helical" evidence="7">
    <location>
        <begin position="452"/>
        <end position="470"/>
    </location>
</feature>
<feature type="transmembrane region" description="Helical" evidence="7">
    <location>
        <begin position="387"/>
        <end position="409"/>
    </location>
</feature>
<dbReference type="OrthoDB" id="3639251at2759"/>
<dbReference type="PANTHER" id="PTHR43791:SF43">
    <property type="entry name" value="MAJOR FACILITATOR SUPERFAMILY (MFS) PROFILE DOMAIN-CONTAINING PROTEIN"/>
    <property type="match status" value="1"/>
</dbReference>
<dbReference type="PROSITE" id="PS50850">
    <property type="entry name" value="MFS"/>
    <property type="match status" value="1"/>
</dbReference>
<evidence type="ECO:0000256" key="6">
    <source>
        <dbReference type="ARBA" id="ARBA00037968"/>
    </source>
</evidence>
<evidence type="ECO:0000256" key="7">
    <source>
        <dbReference type="SAM" id="Phobius"/>
    </source>
</evidence>
<keyword evidence="3 7" id="KW-0812">Transmembrane</keyword>
<dbReference type="Proteomes" id="UP000094385">
    <property type="component" value="Unassembled WGS sequence"/>
</dbReference>
<protein>
    <recommendedName>
        <fullName evidence="8">Major facilitator superfamily (MFS) profile domain-containing protein</fullName>
    </recommendedName>
</protein>
<organism evidence="9 10">
    <name type="scientific">Lipomyces starkeyi NRRL Y-11557</name>
    <dbReference type="NCBI Taxonomy" id="675824"/>
    <lineage>
        <taxon>Eukaryota</taxon>
        <taxon>Fungi</taxon>
        <taxon>Dikarya</taxon>
        <taxon>Ascomycota</taxon>
        <taxon>Saccharomycotina</taxon>
        <taxon>Lipomycetes</taxon>
        <taxon>Lipomycetales</taxon>
        <taxon>Lipomycetaceae</taxon>
        <taxon>Lipomyces</taxon>
    </lineage>
</organism>
<name>A0A1E3QED3_LIPST</name>
<feature type="domain" description="Major facilitator superfamily (MFS) profile" evidence="8">
    <location>
        <begin position="62"/>
        <end position="508"/>
    </location>
</feature>
<dbReference type="InterPro" id="IPR036259">
    <property type="entry name" value="MFS_trans_sf"/>
</dbReference>
<dbReference type="FunFam" id="1.20.1250.20:FF:000065">
    <property type="entry name" value="Putative MFS pantothenate transporter"/>
    <property type="match status" value="1"/>
</dbReference>
<dbReference type="GO" id="GO:0022857">
    <property type="term" value="F:transmembrane transporter activity"/>
    <property type="evidence" value="ECO:0007669"/>
    <property type="project" value="InterPro"/>
</dbReference>
<evidence type="ECO:0000256" key="3">
    <source>
        <dbReference type="ARBA" id="ARBA00022692"/>
    </source>
</evidence>
<dbReference type="InterPro" id="IPR011701">
    <property type="entry name" value="MFS"/>
</dbReference>
<feature type="transmembrane region" description="Helical" evidence="7">
    <location>
        <begin position="222"/>
        <end position="244"/>
    </location>
</feature>
<evidence type="ECO:0000313" key="10">
    <source>
        <dbReference type="Proteomes" id="UP000094385"/>
    </source>
</evidence>
<keyword evidence="4 7" id="KW-1133">Transmembrane helix</keyword>
<comment type="similarity">
    <text evidence="6">Belongs to the major facilitator superfamily. Allantoate permease family.</text>
</comment>
<dbReference type="PANTHER" id="PTHR43791">
    <property type="entry name" value="PERMEASE-RELATED"/>
    <property type="match status" value="1"/>
</dbReference>
<evidence type="ECO:0000256" key="4">
    <source>
        <dbReference type="ARBA" id="ARBA00022989"/>
    </source>
</evidence>
<keyword evidence="5 7" id="KW-0472">Membrane</keyword>
<sequence length="508" mass="56906">MAEVQDKHQVDISAVTISDEYSGSEPTKKRSFAENLKESLRWYEKGMKKSEKLLLFKLDAMILTFTCLSSFSLSLDIQNLTNAYVSGMKEDLNLAGNDLNMLTIVNQIPYCVFMIPGTMLMTRVRPSLLMPTCECIWGVFTLLSAFAKNLDTLYAYRFLVGFFGSISYTGSIFIIGSWYKKPELSRRLGLYAVASPLGSMFSGYLQTAAYDGLNGVNGLAGWRWLFIICSIITFPIAIYGFFAIPDTPATTRSLLLTKDEIEMSRQRIGTGAAPVKKRLSFAVVKRGLSGWKWYLFVASWAFLDQSEQRLSTSMSLYLKYYNKEFSIAQINNLPTVTNAISVVTTLVASWYTDKSRNPFLPAFSATAMYCITAYILAAWNVSLSAKFFAWFMGGSILVLQSLLMTWASILTLSDLEERAFLTGSMNCLGNAIKTGTNIVVFPAEQAPRFKRGYIWTAVTGSLQLIFLVWIKTMTIWDAKKTKKSIQNMPVVEMTLDEKIPEETGSSSD</sequence>